<reference evidence="2" key="1">
    <citation type="submission" date="2022-12" db="EMBL/GenBank/DDBJ databases">
        <authorList>
            <person name="Petersen C."/>
        </authorList>
    </citation>
    <scope>NUCLEOTIDE SEQUENCE</scope>
    <source>
        <strain evidence="2">IBT 29677</strain>
    </source>
</reference>
<reference evidence="2" key="2">
    <citation type="journal article" date="2023" name="IMA Fungus">
        <title>Comparative genomic study of the Penicillium genus elucidates a diverse pangenome and 15 lateral gene transfer events.</title>
        <authorList>
            <person name="Petersen C."/>
            <person name="Sorensen T."/>
            <person name="Nielsen M.R."/>
            <person name="Sondergaard T.E."/>
            <person name="Sorensen J.L."/>
            <person name="Fitzpatrick D.A."/>
            <person name="Frisvad J.C."/>
            <person name="Nielsen K.L."/>
        </authorList>
    </citation>
    <scope>NUCLEOTIDE SEQUENCE</scope>
    <source>
        <strain evidence="2">IBT 29677</strain>
    </source>
</reference>
<dbReference type="Proteomes" id="UP001147747">
    <property type="component" value="Unassembled WGS sequence"/>
</dbReference>
<evidence type="ECO:0000313" key="2">
    <source>
        <dbReference type="EMBL" id="KAJ5378844.1"/>
    </source>
</evidence>
<protein>
    <submittedName>
        <fullName evidence="2">Uncharacterized protein</fullName>
    </submittedName>
</protein>
<accession>A0A9W9SKC9</accession>
<proteinExistence type="predicted"/>
<name>A0A9W9SKC9_9EURO</name>
<dbReference type="GeneID" id="81375580"/>
<sequence>MTSPAWQPPAVASYQDPLGRKGGITLAWTYQSRSQVRCFSIESTSTVELSRLESSDHNNAETETFTAATPPVSGTIGFFRPIYIEPANKESRR</sequence>
<gene>
    <name evidence="2" type="ORF">N7509_011963</name>
</gene>
<keyword evidence="3" id="KW-1185">Reference proteome</keyword>
<organism evidence="2 3">
    <name type="scientific">Penicillium cosmopolitanum</name>
    <dbReference type="NCBI Taxonomy" id="1131564"/>
    <lineage>
        <taxon>Eukaryota</taxon>
        <taxon>Fungi</taxon>
        <taxon>Dikarya</taxon>
        <taxon>Ascomycota</taxon>
        <taxon>Pezizomycotina</taxon>
        <taxon>Eurotiomycetes</taxon>
        <taxon>Eurotiomycetidae</taxon>
        <taxon>Eurotiales</taxon>
        <taxon>Aspergillaceae</taxon>
        <taxon>Penicillium</taxon>
    </lineage>
</organism>
<dbReference type="EMBL" id="JAPZBU010000011">
    <property type="protein sequence ID" value="KAJ5378844.1"/>
    <property type="molecule type" value="Genomic_DNA"/>
</dbReference>
<dbReference type="OrthoDB" id="10292222at2759"/>
<dbReference type="RefSeq" id="XP_056482630.1">
    <property type="nucleotide sequence ID" value="XM_056636600.1"/>
</dbReference>
<evidence type="ECO:0000256" key="1">
    <source>
        <dbReference type="SAM" id="MobiDB-lite"/>
    </source>
</evidence>
<evidence type="ECO:0000313" key="3">
    <source>
        <dbReference type="Proteomes" id="UP001147747"/>
    </source>
</evidence>
<feature type="region of interest" description="Disordered" evidence="1">
    <location>
        <begin position="1"/>
        <end position="20"/>
    </location>
</feature>
<comment type="caution">
    <text evidence="2">The sequence shown here is derived from an EMBL/GenBank/DDBJ whole genome shotgun (WGS) entry which is preliminary data.</text>
</comment>
<feature type="region of interest" description="Disordered" evidence="1">
    <location>
        <begin position="52"/>
        <end position="72"/>
    </location>
</feature>
<dbReference type="AlphaFoldDB" id="A0A9W9SKC9"/>